<feature type="compositionally biased region" description="Basic residues" evidence="1">
    <location>
        <begin position="50"/>
        <end position="66"/>
    </location>
</feature>
<dbReference type="OrthoDB" id="10263741at2759"/>
<gene>
    <name evidence="2" type="ORF">SJAG_00740</name>
</gene>
<reference evidence="2 3" key="1">
    <citation type="journal article" date="2011" name="Science">
        <title>Comparative functional genomics of the fission yeasts.</title>
        <authorList>
            <person name="Rhind N."/>
            <person name="Chen Z."/>
            <person name="Yassour M."/>
            <person name="Thompson D.A."/>
            <person name="Haas B.J."/>
            <person name="Habib N."/>
            <person name="Wapinski I."/>
            <person name="Roy S."/>
            <person name="Lin M.F."/>
            <person name="Heiman D.I."/>
            <person name="Young S.K."/>
            <person name="Furuya K."/>
            <person name="Guo Y."/>
            <person name="Pidoux A."/>
            <person name="Chen H.M."/>
            <person name="Robbertse B."/>
            <person name="Goldberg J.M."/>
            <person name="Aoki K."/>
            <person name="Bayne E.H."/>
            <person name="Berlin A.M."/>
            <person name="Desjardins C.A."/>
            <person name="Dobbs E."/>
            <person name="Dukaj L."/>
            <person name="Fan L."/>
            <person name="FitzGerald M.G."/>
            <person name="French C."/>
            <person name="Gujja S."/>
            <person name="Hansen K."/>
            <person name="Keifenheim D."/>
            <person name="Levin J.Z."/>
            <person name="Mosher R.A."/>
            <person name="Mueller C.A."/>
            <person name="Pfiffner J."/>
            <person name="Priest M."/>
            <person name="Russ C."/>
            <person name="Smialowska A."/>
            <person name="Swoboda P."/>
            <person name="Sykes S.M."/>
            <person name="Vaughn M."/>
            <person name="Vengrova S."/>
            <person name="Yoder R."/>
            <person name="Zeng Q."/>
            <person name="Allshire R."/>
            <person name="Baulcombe D."/>
            <person name="Birren B.W."/>
            <person name="Brown W."/>
            <person name="Ekwall K."/>
            <person name="Kellis M."/>
            <person name="Leatherwood J."/>
            <person name="Levin H."/>
            <person name="Margalit H."/>
            <person name="Martienssen R."/>
            <person name="Nieduszynski C.A."/>
            <person name="Spatafora J.W."/>
            <person name="Friedman N."/>
            <person name="Dalgaard J.Z."/>
            <person name="Baumann P."/>
            <person name="Niki H."/>
            <person name="Regev A."/>
            <person name="Nusbaum C."/>
        </authorList>
    </citation>
    <scope>NUCLEOTIDE SEQUENCE [LARGE SCALE GENOMIC DNA]</scope>
    <source>
        <strain evidence="3">yFS275 / FY16936</strain>
    </source>
</reference>
<dbReference type="JaponicusDB" id="SJAG_00740"/>
<name>B6JWG4_SCHJY</name>
<accession>B6JWG4</accession>
<dbReference type="EMBL" id="KE651166">
    <property type="protein sequence ID" value="EEB05715.1"/>
    <property type="molecule type" value="Genomic_DNA"/>
</dbReference>
<evidence type="ECO:0000256" key="1">
    <source>
        <dbReference type="SAM" id="MobiDB-lite"/>
    </source>
</evidence>
<dbReference type="Proteomes" id="UP000001744">
    <property type="component" value="Unassembled WGS sequence"/>
</dbReference>
<feature type="region of interest" description="Disordered" evidence="1">
    <location>
        <begin position="50"/>
        <end position="131"/>
    </location>
</feature>
<evidence type="ECO:0000313" key="2">
    <source>
        <dbReference type="EMBL" id="EEB05715.1"/>
    </source>
</evidence>
<keyword evidence="3" id="KW-1185">Reference proteome</keyword>
<protein>
    <submittedName>
        <fullName evidence="2">Uncharacterized protein</fullName>
    </submittedName>
</protein>
<dbReference type="GeneID" id="7052156"/>
<dbReference type="VEuPathDB" id="FungiDB:SJAG_00740"/>
<sequence>MDDLFSSDSSPDPIASSSIERLNLSINHPESSNDHVSVFPKLQDQMKAIRLKRKKVQQSRVRPTKIAKKDSQEQGVGQNEHQELTNEPPNKKNNKGNTSLKTTRKRKLSTQQKSTLTKRKVPIPPESVVPNEAPLASAAPAHQENDEIRNVSSDHVEFDEIKSPQSNYMQDLPSLESSVPTPHKIVWSKQHWKQLNKLIKRFHEENAIIKHFMQFETNFSIQEVNRRLRALIIARQNKQQRERNEN</sequence>
<proteinExistence type="predicted"/>
<organism evidence="2 3">
    <name type="scientific">Schizosaccharomyces japonicus (strain yFS275 / FY16936)</name>
    <name type="common">Fission yeast</name>
    <dbReference type="NCBI Taxonomy" id="402676"/>
    <lineage>
        <taxon>Eukaryota</taxon>
        <taxon>Fungi</taxon>
        <taxon>Dikarya</taxon>
        <taxon>Ascomycota</taxon>
        <taxon>Taphrinomycotina</taxon>
        <taxon>Schizosaccharomycetes</taxon>
        <taxon>Schizosaccharomycetales</taxon>
        <taxon>Schizosaccharomycetaceae</taxon>
        <taxon>Schizosaccharomyces</taxon>
    </lineage>
</organism>
<dbReference type="AlphaFoldDB" id="B6JWG4"/>
<dbReference type="HOGENOM" id="CLU_1129632_0_0_1"/>
<evidence type="ECO:0000313" key="3">
    <source>
        <dbReference type="Proteomes" id="UP000001744"/>
    </source>
</evidence>
<dbReference type="RefSeq" id="XP_002172008.1">
    <property type="nucleotide sequence ID" value="XM_002171972.2"/>
</dbReference>